<organism evidence="1 2">
    <name type="scientific">Galerina marginata (strain CBS 339.88)</name>
    <dbReference type="NCBI Taxonomy" id="685588"/>
    <lineage>
        <taxon>Eukaryota</taxon>
        <taxon>Fungi</taxon>
        <taxon>Dikarya</taxon>
        <taxon>Basidiomycota</taxon>
        <taxon>Agaricomycotina</taxon>
        <taxon>Agaricomycetes</taxon>
        <taxon>Agaricomycetidae</taxon>
        <taxon>Agaricales</taxon>
        <taxon>Agaricineae</taxon>
        <taxon>Strophariaceae</taxon>
        <taxon>Galerina</taxon>
    </lineage>
</organism>
<protein>
    <submittedName>
        <fullName evidence="1">Uncharacterized protein</fullName>
    </submittedName>
</protein>
<sequence>MTAFDIYRGSITLSLPALYQLILAQITVEMLHGLYHAPLPDNVYSRLIGDEWNTMVKLGCRCSTCAHNVPLVLQFAREPNILNELLERGARRAIVGLFGEDFLPVKPLNILPLLFEAENALANLKFPDDPIKEQFVSNVRPRILSVRESIDRALCANVDACLECEEWKSIQKADKSGDIYLRATFFEQANWVLQAILRGANQQNVLELYRALAYSTNPHMNGFSAVDGFSIRQQIEGTRVELLKVMSLVSLLPPPFQPIPPLDLTEVESLRSFSTSFYSCISTPNRVPSLDETTNTRYDAHVGALDLATTSLCSQAYSRTISTEYGAYYTRRAFSIETGSDRRSVRRRRSWNSFRTFEWDQ</sequence>
<name>A0A067TC71_GALM3</name>
<reference evidence="2" key="1">
    <citation type="journal article" date="2014" name="Proc. Natl. Acad. Sci. U.S.A.">
        <title>Extensive sampling of basidiomycete genomes demonstrates inadequacy of the white-rot/brown-rot paradigm for wood decay fungi.</title>
        <authorList>
            <person name="Riley R."/>
            <person name="Salamov A.A."/>
            <person name="Brown D.W."/>
            <person name="Nagy L.G."/>
            <person name="Floudas D."/>
            <person name="Held B.W."/>
            <person name="Levasseur A."/>
            <person name="Lombard V."/>
            <person name="Morin E."/>
            <person name="Otillar R."/>
            <person name="Lindquist E.A."/>
            <person name="Sun H."/>
            <person name="LaButti K.M."/>
            <person name="Schmutz J."/>
            <person name="Jabbour D."/>
            <person name="Luo H."/>
            <person name="Baker S.E."/>
            <person name="Pisabarro A.G."/>
            <person name="Walton J.D."/>
            <person name="Blanchette R.A."/>
            <person name="Henrissat B."/>
            <person name="Martin F."/>
            <person name="Cullen D."/>
            <person name="Hibbett D.S."/>
            <person name="Grigoriev I.V."/>
        </authorList>
    </citation>
    <scope>NUCLEOTIDE SEQUENCE [LARGE SCALE GENOMIC DNA]</scope>
    <source>
        <strain evidence="2">CBS 339.88</strain>
    </source>
</reference>
<evidence type="ECO:0000313" key="1">
    <source>
        <dbReference type="EMBL" id="KDR76593.1"/>
    </source>
</evidence>
<proteinExistence type="predicted"/>
<dbReference type="AlphaFoldDB" id="A0A067TC71"/>
<dbReference type="Proteomes" id="UP000027222">
    <property type="component" value="Unassembled WGS sequence"/>
</dbReference>
<gene>
    <name evidence="1" type="ORF">GALMADRAFT_247000</name>
</gene>
<accession>A0A067TC71</accession>
<keyword evidence="2" id="KW-1185">Reference proteome</keyword>
<dbReference type="HOGENOM" id="CLU_767359_0_0_1"/>
<dbReference type="EMBL" id="KL142378">
    <property type="protein sequence ID" value="KDR76593.1"/>
    <property type="molecule type" value="Genomic_DNA"/>
</dbReference>
<dbReference type="STRING" id="685588.A0A067TC71"/>
<dbReference type="OrthoDB" id="2130750at2759"/>
<evidence type="ECO:0000313" key="2">
    <source>
        <dbReference type="Proteomes" id="UP000027222"/>
    </source>
</evidence>